<dbReference type="Gene3D" id="3.50.50.60">
    <property type="entry name" value="FAD/NAD(P)-binding domain"/>
    <property type="match status" value="1"/>
</dbReference>
<dbReference type="InterPro" id="IPR050315">
    <property type="entry name" value="FAD-oxidoreductase_2"/>
</dbReference>
<dbReference type="Proteomes" id="UP000051804">
    <property type="component" value="Unassembled WGS sequence"/>
</dbReference>
<dbReference type="GO" id="GO:0008202">
    <property type="term" value="P:steroid metabolic process"/>
    <property type="evidence" value="ECO:0007669"/>
    <property type="project" value="UniProtKB-ARBA"/>
</dbReference>
<dbReference type="AlphaFoldDB" id="A0A0R1JSV1"/>
<dbReference type="PRINTS" id="PR00411">
    <property type="entry name" value="PNDRDTASEI"/>
</dbReference>
<dbReference type="STRING" id="1291734.FD02_GL000989"/>
<dbReference type="PANTHER" id="PTHR43400">
    <property type="entry name" value="FUMARATE REDUCTASE"/>
    <property type="match status" value="1"/>
</dbReference>
<dbReference type="InterPro" id="IPR036188">
    <property type="entry name" value="FAD/NAD-bd_sf"/>
</dbReference>
<dbReference type="PANTHER" id="PTHR43400:SF10">
    <property type="entry name" value="3-OXOSTEROID 1-DEHYDROGENASE"/>
    <property type="match status" value="1"/>
</dbReference>
<comment type="cofactor">
    <cofactor evidence="1">
        <name>FAD</name>
        <dbReference type="ChEBI" id="CHEBI:57692"/>
    </cofactor>
</comment>
<organism evidence="6 7">
    <name type="scientific">Lacticaseibacillus nasuensis JCM 17158</name>
    <dbReference type="NCBI Taxonomy" id="1291734"/>
    <lineage>
        <taxon>Bacteria</taxon>
        <taxon>Bacillati</taxon>
        <taxon>Bacillota</taxon>
        <taxon>Bacilli</taxon>
        <taxon>Lactobacillales</taxon>
        <taxon>Lactobacillaceae</taxon>
        <taxon>Lacticaseibacillus</taxon>
    </lineage>
</organism>
<dbReference type="SUPFAM" id="SSF51905">
    <property type="entry name" value="FAD/NAD(P)-binding domain"/>
    <property type="match status" value="1"/>
</dbReference>
<keyword evidence="4" id="KW-0560">Oxidoreductase</keyword>
<sequence length="517" mass="55206">MGMTKSDSFLLMISLTMTSALKGGHIVMDLETDVVVIGAGAAGFGAAITLADAGRRVTLLEKGNRYGGAGMFGAQGLFAVESRAQKDAGSSFTVKEAYQELMDYTHYRSDPAITKAILTKSADTIDWLAAHGLATELVDNTQEVHQGRPKVYHQYIDKFAGFDRLAQGFADKGGQLLTETTATDLLTSGGHVTGVAISGKNGNQTIRCQAVIVADGGYIGNRQMVADHLAIAPENLYSMGERKATGDGISMLHAIGADTSKLGNFENHAASVVSTTDPKWHNQTIFTLTNLPFLWLNRRGERFVDESICYDFALWGNITYTQGGYYYYILDQATVDYLRGHELDWTDSFERTFTSLAHTPVTHRVGPFPDLPADLAEAEAQGAACHADNLVGLADRIGASSDAVIHAVTAYNDAVNAGNDTTYYKPSKFLRFPVTSGPFYAVKAQSTSLGTIGGVATNAHMQVLTPAGQPIPGAYVAGNDANGMYDTSYPTMEGISCAFAWNSGRIAGEAASAQLAH</sequence>
<feature type="domain" description="FAD-dependent oxidoreductase 2 FAD-binding" evidence="5">
    <location>
        <begin position="33"/>
        <end position="490"/>
    </location>
</feature>
<dbReference type="SUPFAM" id="SSF56425">
    <property type="entry name" value="Succinate dehydrogenase/fumarate reductase flavoprotein, catalytic domain"/>
    <property type="match status" value="1"/>
</dbReference>
<evidence type="ECO:0000313" key="7">
    <source>
        <dbReference type="Proteomes" id="UP000051804"/>
    </source>
</evidence>
<comment type="caution">
    <text evidence="6">The sequence shown here is derived from an EMBL/GenBank/DDBJ whole genome shotgun (WGS) entry which is preliminary data.</text>
</comment>
<dbReference type="InterPro" id="IPR027477">
    <property type="entry name" value="Succ_DH/fumarate_Rdtase_cat_sf"/>
</dbReference>
<evidence type="ECO:0000256" key="1">
    <source>
        <dbReference type="ARBA" id="ARBA00001974"/>
    </source>
</evidence>
<name>A0A0R1JSV1_9LACO</name>
<gene>
    <name evidence="6" type="ORF">FD02_GL000989</name>
</gene>
<evidence type="ECO:0000313" key="6">
    <source>
        <dbReference type="EMBL" id="KRK74384.1"/>
    </source>
</evidence>
<dbReference type="Pfam" id="PF00890">
    <property type="entry name" value="FAD_binding_2"/>
    <property type="match status" value="1"/>
</dbReference>
<dbReference type="GO" id="GO:0033765">
    <property type="term" value="F:steroid dehydrogenase activity, acting on the CH-CH group of donors"/>
    <property type="evidence" value="ECO:0007669"/>
    <property type="project" value="UniProtKB-ARBA"/>
</dbReference>
<dbReference type="EMBL" id="AZDJ01000001">
    <property type="protein sequence ID" value="KRK74384.1"/>
    <property type="molecule type" value="Genomic_DNA"/>
</dbReference>
<keyword evidence="3" id="KW-0274">FAD</keyword>
<dbReference type="InterPro" id="IPR003953">
    <property type="entry name" value="FAD-dep_OxRdtase_2_FAD-bd"/>
</dbReference>
<protein>
    <submittedName>
        <fullName evidence="6">Fumarate reductase (Flavoprotein)</fullName>
    </submittedName>
</protein>
<evidence type="ECO:0000256" key="4">
    <source>
        <dbReference type="ARBA" id="ARBA00023002"/>
    </source>
</evidence>
<keyword evidence="7" id="KW-1185">Reference proteome</keyword>
<proteinExistence type="predicted"/>
<evidence type="ECO:0000256" key="3">
    <source>
        <dbReference type="ARBA" id="ARBA00022827"/>
    </source>
</evidence>
<evidence type="ECO:0000259" key="5">
    <source>
        <dbReference type="Pfam" id="PF00890"/>
    </source>
</evidence>
<reference evidence="6 7" key="1">
    <citation type="journal article" date="2015" name="Genome Announc.">
        <title>Expanding the biotechnology potential of lactobacilli through comparative genomics of 213 strains and associated genera.</title>
        <authorList>
            <person name="Sun Z."/>
            <person name="Harris H.M."/>
            <person name="McCann A."/>
            <person name="Guo C."/>
            <person name="Argimon S."/>
            <person name="Zhang W."/>
            <person name="Yang X."/>
            <person name="Jeffery I.B."/>
            <person name="Cooney J.C."/>
            <person name="Kagawa T.F."/>
            <person name="Liu W."/>
            <person name="Song Y."/>
            <person name="Salvetti E."/>
            <person name="Wrobel A."/>
            <person name="Rasinkangas P."/>
            <person name="Parkhill J."/>
            <person name="Rea M.C."/>
            <person name="O'Sullivan O."/>
            <person name="Ritari J."/>
            <person name="Douillard F.P."/>
            <person name="Paul Ross R."/>
            <person name="Yang R."/>
            <person name="Briner A.E."/>
            <person name="Felis G.E."/>
            <person name="de Vos W.M."/>
            <person name="Barrangou R."/>
            <person name="Klaenhammer T.R."/>
            <person name="Caufield P.W."/>
            <person name="Cui Y."/>
            <person name="Zhang H."/>
            <person name="O'Toole P.W."/>
        </authorList>
    </citation>
    <scope>NUCLEOTIDE SEQUENCE [LARGE SCALE GENOMIC DNA]</scope>
    <source>
        <strain evidence="6 7">JCM 17158</strain>
    </source>
</reference>
<keyword evidence="2" id="KW-0285">Flavoprotein</keyword>
<dbReference type="Gene3D" id="3.90.700.10">
    <property type="entry name" value="Succinate dehydrogenase/fumarate reductase flavoprotein, catalytic domain"/>
    <property type="match status" value="1"/>
</dbReference>
<accession>A0A0R1JSV1</accession>
<dbReference type="PATRIC" id="fig|1291734.4.peg.1015"/>
<evidence type="ECO:0000256" key="2">
    <source>
        <dbReference type="ARBA" id="ARBA00022630"/>
    </source>
</evidence>